<feature type="compositionally biased region" description="Low complexity" evidence="1">
    <location>
        <begin position="14"/>
        <end position="31"/>
    </location>
</feature>
<feature type="region of interest" description="Disordered" evidence="1">
    <location>
        <begin position="243"/>
        <end position="312"/>
    </location>
</feature>
<feature type="compositionally biased region" description="Basic residues" evidence="1">
    <location>
        <begin position="298"/>
        <end position="312"/>
    </location>
</feature>
<reference evidence="2" key="1">
    <citation type="submission" date="2022-01" db="EMBL/GenBank/DDBJ databases">
        <authorList>
            <person name="King R."/>
        </authorList>
    </citation>
    <scope>NUCLEOTIDE SEQUENCE</scope>
</reference>
<evidence type="ECO:0000313" key="2">
    <source>
        <dbReference type="EMBL" id="CAG9760928.1"/>
    </source>
</evidence>
<accession>A0A9N9MAR1</accession>
<dbReference type="EMBL" id="OU892277">
    <property type="protein sequence ID" value="CAG9760928.1"/>
    <property type="molecule type" value="Genomic_DNA"/>
</dbReference>
<feature type="compositionally biased region" description="Pro residues" evidence="1">
    <location>
        <begin position="32"/>
        <end position="48"/>
    </location>
</feature>
<evidence type="ECO:0000256" key="1">
    <source>
        <dbReference type="SAM" id="MobiDB-lite"/>
    </source>
</evidence>
<dbReference type="Proteomes" id="UP001152799">
    <property type="component" value="Chromosome 1"/>
</dbReference>
<protein>
    <submittedName>
        <fullName evidence="2">Uncharacterized protein</fullName>
    </submittedName>
</protein>
<dbReference type="AlphaFoldDB" id="A0A9N9MAR1"/>
<feature type="region of interest" description="Disordered" evidence="1">
    <location>
        <begin position="8"/>
        <end position="65"/>
    </location>
</feature>
<evidence type="ECO:0000313" key="3">
    <source>
        <dbReference type="Proteomes" id="UP001152799"/>
    </source>
</evidence>
<organism evidence="2 3">
    <name type="scientific">Ceutorhynchus assimilis</name>
    <name type="common">cabbage seed weevil</name>
    <dbReference type="NCBI Taxonomy" id="467358"/>
    <lineage>
        <taxon>Eukaryota</taxon>
        <taxon>Metazoa</taxon>
        <taxon>Ecdysozoa</taxon>
        <taxon>Arthropoda</taxon>
        <taxon>Hexapoda</taxon>
        <taxon>Insecta</taxon>
        <taxon>Pterygota</taxon>
        <taxon>Neoptera</taxon>
        <taxon>Endopterygota</taxon>
        <taxon>Coleoptera</taxon>
        <taxon>Polyphaga</taxon>
        <taxon>Cucujiformia</taxon>
        <taxon>Curculionidae</taxon>
        <taxon>Ceutorhynchinae</taxon>
        <taxon>Ceutorhynchus</taxon>
    </lineage>
</organism>
<keyword evidence="3" id="KW-1185">Reference proteome</keyword>
<proteinExistence type="predicted"/>
<feature type="compositionally biased region" description="Low complexity" evidence="1">
    <location>
        <begin position="275"/>
        <end position="290"/>
    </location>
</feature>
<feature type="compositionally biased region" description="Basic and acidic residues" evidence="1">
    <location>
        <begin position="248"/>
        <end position="262"/>
    </location>
</feature>
<name>A0A9N9MAR1_9CUCU</name>
<gene>
    <name evidence="2" type="ORF">CEUTPL_LOCUS1644</name>
</gene>
<sequence>MWYLEKVMEGTYRSLPGSPSSEPSTSELTEPQVPPEIGPIPSPLPPIPPRRKRRPHKGPVGAPLIHLDDENCYKKRIDELPAMPLKSALKRDHTSKNVVQGTWEKRSILKKQSPEEEELQDMFGRLRLEKKTVRFAVENDYKKADTWDRRPDYKRWESRSLEERQTIQDAMREYRLNEMDIHPESRRLLLQLHEELPRDFPEQYHIHKALTMKYGLINVLYTNDNKITGAEFHVIICKTVKTLHKPQKNGDKDSADNDKEIDGEAEDSTKISGDATSTSTETNATNGGNARSLSWKCGRNKNKKSRCKPGFD</sequence>